<dbReference type="GO" id="GO:0016020">
    <property type="term" value="C:membrane"/>
    <property type="evidence" value="ECO:0007669"/>
    <property type="project" value="TreeGrafter"/>
</dbReference>
<dbReference type="Proteomes" id="UP000650467">
    <property type="component" value="Unassembled WGS sequence"/>
</dbReference>
<dbReference type="Gene3D" id="1.10.8.20">
    <property type="entry name" value="N-terminal domain of phosphatidylinositol transfer protein sec14p"/>
    <property type="match status" value="1"/>
</dbReference>
<dbReference type="EMBL" id="JAEHOC010000016">
    <property type="protein sequence ID" value="KAG2434598.1"/>
    <property type="molecule type" value="Genomic_DNA"/>
</dbReference>
<dbReference type="PRINTS" id="PR00180">
    <property type="entry name" value="CRETINALDHBP"/>
</dbReference>
<reference evidence="2" key="1">
    <citation type="journal article" date="2020" name="bioRxiv">
        <title>Comparative genomics of Chlamydomonas.</title>
        <authorList>
            <person name="Craig R.J."/>
            <person name="Hasan A.R."/>
            <person name="Ness R.W."/>
            <person name="Keightley P.D."/>
        </authorList>
    </citation>
    <scope>NUCLEOTIDE SEQUENCE</scope>
    <source>
        <strain evidence="2">SAG 7.73</strain>
    </source>
</reference>
<feature type="domain" description="CRAL-TRIO" evidence="1">
    <location>
        <begin position="88"/>
        <end position="257"/>
    </location>
</feature>
<dbReference type="PANTHER" id="PTHR10174">
    <property type="entry name" value="ALPHA-TOCOPHEROL TRANSFER PROTEIN-RELATED"/>
    <property type="match status" value="1"/>
</dbReference>
<accession>A0A835T2A7</accession>
<proteinExistence type="predicted"/>
<comment type="caution">
    <text evidence="2">The sequence shown here is derived from an EMBL/GenBank/DDBJ whole genome shotgun (WGS) entry which is preliminary data.</text>
</comment>
<keyword evidence="3" id="KW-1185">Reference proteome</keyword>
<dbReference type="CDD" id="cd00170">
    <property type="entry name" value="SEC14"/>
    <property type="match status" value="1"/>
</dbReference>
<dbReference type="InterPro" id="IPR036865">
    <property type="entry name" value="CRAL-TRIO_dom_sf"/>
</dbReference>
<dbReference type="InterPro" id="IPR001251">
    <property type="entry name" value="CRAL-TRIO_dom"/>
</dbReference>
<dbReference type="Gene3D" id="3.40.525.10">
    <property type="entry name" value="CRAL-TRIO lipid binding domain"/>
    <property type="match status" value="1"/>
</dbReference>
<gene>
    <name evidence="2" type="ORF">HXX76_007493</name>
</gene>
<organism evidence="2 3">
    <name type="scientific">Chlamydomonas incerta</name>
    <dbReference type="NCBI Taxonomy" id="51695"/>
    <lineage>
        <taxon>Eukaryota</taxon>
        <taxon>Viridiplantae</taxon>
        <taxon>Chlorophyta</taxon>
        <taxon>core chlorophytes</taxon>
        <taxon>Chlorophyceae</taxon>
        <taxon>CS clade</taxon>
        <taxon>Chlamydomonadales</taxon>
        <taxon>Chlamydomonadaceae</taxon>
        <taxon>Chlamydomonas</taxon>
    </lineage>
</organism>
<dbReference type="OrthoDB" id="524886at2759"/>
<dbReference type="AlphaFoldDB" id="A0A835T2A7"/>
<dbReference type="SMART" id="SM00516">
    <property type="entry name" value="SEC14"/>
    <property type="match status" value="1"/>
</dbReference>
<sequence>MDLPPELVERAAQELNETPETRAAGLKALLDYYEAHPEQRPYRTDAPFLIMFLRHAKFDPVKARGRLAALERWLVDCREEIGDVSALRGEQFRAMYEEGWIGILPQDRRTRDGAVISLLLPRHMQPMSDPALMLRWNLWVLNRSVNDPYLQVCGQVILESFRDFSMLHSLRFQQLPHAIMKKNFKFAQECMPFRMRGIWLVWQPKWIGFLFALAKPFLSSKLRSRVRVFGTDLAALHAVIDPAVLPTEFGGACSDTGMAWFEAEVKAEAAELRAQDAAAAAASTE</sequence>
<dbReference type="PANTHER" id="PTHR10174:SF208">
    <property type="entry name" value="CRAL-TRIO DOMAIN-CONTAINING PROTEIN DDB_G0278031"/>
    <property type="match status" value="1"/>
</dbReference>
<dbReference type="InterPro" id="IPR036273">
    <property type="entry name" value="CRAL/TRIO_N_dom_sf"/>
</dbReference>
<evidence type="ECO:0000259" key="1">
    <source>
        <dbReference type="PROSITE" id="PS50191"/>
    </source>
</evidence>
<dbReference type="PROSITE" id="PS50191">
    <property type="entry name" value="CRAL_TRIO"/>
    <property type="match status" value="1"/>
</dbReference>
<dbReference type="SUPFAM" id="SSF46938">
    <property type="entry name" value="CRAL/TRIO N-terminal domain"/>
    <property type="match status" value="1"/>
</dbReference>
<dbReference type="GO" id="GO:1902936">
    <property type="term" value="F:phosphatidylinositol bisphosphate binding"/>
    <property type="evidence" value="ECO:0007669"/>
    <property type="project" value="TreeGrafter"/>
</dbReference>
<name>A0A835T2A7_CHLIN</name>
<evidence type="ECO:0000313" key="2">
    <source>
        <dbReference type="EMBL" id="KAG2434598.1"/>
    </source>
</evidence>
<evidence type="ECO:0000313" key="3">
    <source>
        <dbReference type="Proteomes" id="UP000650467"/>
    </source>
</evidence>
<dbReference type="SUPFAM" id="SSF52087">
    <property type="entry name" value="CRAL/TRIO domain"/>
    <property type="match status" value="1"/>
</dbReference>
<protein>
    <recommendedName>
        <fullName evidence="1">CRAL-TRIO domain-containing protein</fullName>
    </recommendedName>
</protein>
<dbReference type="Pfam" id="PF00650">
    <property type="entry name" value="CRAL_TRIO"/>
    <property type="match status" value="1"/>
</dbReference>